<feature type="signal peptide" evidence="2">
    <location>
        <begin position="1"/>
        <end position="22"/>
    </location>
</feature>
<dbReference type="GO" id="GO:0030414">
    <property type="term" value="F:peptidase inhibitor activity"/>
    <property type="evidence" value="ECO:0007669"/>
    <property type="project" value="InterPro"/>
</dbReference>
<reference evidence="4" key="3">
    <citation type="submission" date="2025-09" db="UniProtKB">
        <authorList>
            <consortium name="Ensembl"/>
        </authorList>
    </citation>
    <scope>IDENTIFICATION</scope>
</reference>
<dbReference type="GO" id="GO:0005576">
    <property type="term" value="C:extracellular region"/>
    <property type="evidence" value="ECO:0007669"/>
    <property type="project" value="InterPro"/>
</dbReference>
<evidence type="ECO:0000259" key="3">
    <source>
        <dbReference type="PROSITE" id="PS51390"/>
    </source>
</evidence>
<evidence type="ECO:0000313" key="5">
    <source>
        <dbReference type="Proteomes" id="UP000472267"/>
    </source>
</evidence>
<dbReference type="SMART" id="SM00217">
    <property type="entry name" value="WAP"/>
    <property type="match status" value="2"/>
</dbReference>
<dbReference type="InterPro" id="IPR036645">
    <property type="entry name" value="Elafin-like_sf"/>
</dbReference>
<dbReference type="PRINTS" id="PR00003">
    <property type="entry name" value="4DISULPHCORE"/>
</dbReference>
<feature type="domain" description="WAP" evidence="3">
    <location>
        <begin position="144"/>
        <end position="190"/>
    </location>
</feature>
<evidence type="ECO:0000256" key="2">
    <source>
        <dbReference type="SAM" id="SignalP"/>
    </source>
</evidence>
<protein>
    <recommendedName>
        <fullName evidence="3">WAP domain-containing protein</fullName>
    </recommendedName>
</protein>
<sequence length="192" mass="21745">DVSWWWLEAWRACHLVAKLCNCNSMCAEGGTIVQPFPLLNVASVTPCWPCGRVSVVYGRICFLPSAYHTDCLLLGNIVSFSSDHPGVCPRPTYFKPGQCPRFNHYENVWCPRQRQCSNDFECPRDWKCCKKRCGQVCTPPYQIRPGTCPLFPATGICPAFVRHQCTFDSQCPWPQKCCRQNCTNVCVTPGKI</sequence>
<proteinExistence type="predicted"/>
<accession>A0A672IRG9</accession>
<evidence type="ECO:0000313" key="4">
    <source>
        <dbReference type="Ensembl" id="ENSSFAP00005044461.1"/>
    </source>
</evidence>
<keyword evidence="1" id="KW-1015">Disulfide bond</keyword>
<keyword evidence="2" id="KW-0732">Signal</keyword>
<keyword evidence="5" id="KW-1185">Reference proteome</keyword>
<dbReference type="SUPFAM" id="SSF57256">
    <property type="entry name" value="Elafin-like"/>
    <property type="match status" value="2"/>
</dbReference>
<dbReference type="PROSITE" id="PS51390">
    <property type="entry name" value="WAP"/>
    <property type="match status" value="2"/>
</dbReference>
<dbReference type="AlphaFoldDB" id="A0A672IRG9"/>
<feature type="domain" description="WAP" evidence="3">
    <location>
        <begin position="81"/>
        <end position="141"/>
    </location>
</feature>
<organism evidence="4 5">
    <name type="scientific">Salarias fasciatus</name>
    <name type="common">Jewelled blenny</name>
    <name type="synonym">Blennius fasciatus</name>
    <dbReference type="NCBI Taxonomy" id="181472"/>
    <lineage>
        <taxon>Eukaryota</taxon>
        <taxon>Metazoa</taxon>
        <taxon>Chordata</taxon>
        <taxon>Craniata</taxon>
        <taxon>Vertebrata</taxon>
        <taxon>Euteleostomi</taxon>
        <taxon>Actinopterygii</taxon>
        <taxon>Neopterygii</taxon>
        <taxon>Teleostei</taxon>
        <taxon>Neoteleostei</taxon>
        <taxon>Acanthomorphata</taxon>
        <taxon>Ovalentaria</taxon>
        <taxon>Blenniimorphae</taxon>
        <taxon>Blenniiformes</taxon>
        <taxon>Blennioidei</taxon>
        <taxon>Blenniidae</taxon>
        <taxon>Salariinae</taxon>
        <taxon>Salarias</taxon>
    </lineage>
</organism>
<dbReference type="Pfam" id="PF00095">
    <property type="entry name" value="WAP"/>
    <property type="match status" value="2"/>
</dbReference>
<dbReference type="Ensembl" id="ENSSFAT00005046026.1">
    <property type="protein sequence ID" value="ENSSFAP00005044461.1"/>
    <property type="gene ID" value="ENSSFAG00005021881.1"/>
</dbReference>
<dbReference type="InterPro" id="IPR008197">
    <property type="entry name" value="WAP_dom"/>
</dbReference>
<name>A0A672IRG9_SALFA</name>
<reference evidence="4" key="2">
    <citation type="submission" date="2025-08" db="UniProtKB">
        <authorList>
            <consortium name="Ensembl"/>
        </authorList>
    </citation>
    <scope>IDENTIFICATION</scope>
</reference>
<reference evidence="4" key="1">
    <citation type="submission" date="2019-06" db="EMBL/GenBank/DDBJ databases">
        <authorList>
            <consortium name="Wellcome Sanger Institute Data Sharing"/>
        </authorList>
    </citation>
    <scope>NUCLEOTIDE SEQUENCE [LARGE SCALE GENOMIC DNA]</scope>
</reference>
<dbReference type="Gene3D" id="4.10.75.10">
    <property type="entry name" value="Elafin-like"/>
    <property type="match status" value="2"/>
</dbReference>
<evidence type="ECO:0000256" key="1">
    <source>
        <dbReference type="ARBA" id="ARBA00023157"/>
    </source>
</evidence>
<dbReference type="Proteomes" id="UP000472267">
    <property type="component" value="Chromosome 20"/>
</dbReference>
<dbReference type="PANTHER" id="PTHR47769:SF1">
    <property type="entry name" value="WAP FOUR-DISULFIDE CORE DOMAIN PROTEIN 8"/>
    <property type="match status" value="1"/>
</dbReference>
<dbReference type="PANTHER" id="PTHR47769">
    <property type="entry name" value="WAP FOUR-DISULFIDE CORE DOMAIN PROTEIN 8"/>
    <property type="match status" value="1"/>
</dbReference>
<feature type="chain" id="PRO_5025591626" description="WAP domain-containing protein" evidence="2">
    <location>
        <begin position="23"/>
        <end position="192"/>
    </location>
</feature>